<protein>
    <recommendedName>
        <fullName evidence="1">NADP-dependent oxidoreductase domain-containing protein</fullName>
    </recommendedName>
</protein>
<dbReference type="Proteomes" id="UP000593567">
    <property type="component" value="Unassembled WGS sequence"/>
</dbReference>
<dbReference type="GO" id="GO:0005829">
    <property type="term" value="C:cytosol"/>
    <property type="evidence" value="ECO:0007669"/>
    <property type="project" value="TreeGrafter"/>
</dbReference>
<evidence type="ECO:0000259" key="1">
    <source>
        <dbReference type="Pfam" id="PF00248"/>
    </source>
</evidence>
<comment type="caution">
    <text evidence="2">The sequence shown here is derived from an EMBL/GenBank/DDBJ whole genome shotgun (WGS) entry which is preliminary data.</text>
</comment>
<name>A0A7J7KJ43_BUGNE</name>
<dbReference type="Pfam" id="PF00248">
    <property type="entry name" value="Aldo_ket_red"/>
    <property type="match status" value="1"/>
</dbReference>
<dbReference type="GO" id="GO:0016491">
    <property type="term" value="F:oxidoreductase activity"/>
    <property type="evidence" value="ECO:0007669"/>
    <property type="project" value="InterPro"/>
</dbReference>
<sequence length="168" mass="18868">MCYSTRHLRKVVESFTEHIDVVMSYFRFNFFNRSLAVDLPFYGANQVAVINASPLAIGLLTNEGNVPTWNPASDAVKEKCGQTADYCKSVGVELATLAIRDTMEEPNVSMVLWSTRKVKNMRVNLAAALFPLGSKERLAKAEVASMLEDIEESSWEEKTEKHKAFFPL</sequence>
<dbReference type="InterPro" id="IPR020471">
    <property type="entry name" value="AKR"/>
</dbReference>
<keyword evidence="3" id="KW-1185">Reference proteome</keyword>
<dbReference type="Gene3D" id="3.20.20.100">
    <property type="entry name" value="NADP-dependent oxidoreductase domain"/>
    <property type="match status" value="1"/>
</dbReference>
<dbReference type="AlphaFoldDB" id="A0A7J7KJ43"/>
<dbReference type="PANTHER" id="PTHR42686">
    <property type="entry name" value="GH17980P-RELATED"/>
    <property type="match status" value="1"/>
</dbReference>
<dbReference type="OrthoDB" id="6483002at2759"/>
<dbReference type="SUPFAM" id="SSF51430">
    <property type="entry name" value="NAD(P)-linked oxidoreductase"/>
    <property type="match status" value="1"/>
</dbReference>
<proteinExistence type="predicted"/>
<organism evidence="2 3">
    <name type="scientific">Bugula neritina</name>
    <name type="common">Brown bryozoan</name>
    <name type="synonym">Sertularia neritina</name>
    <dbReference type="NCBI Taxonomy" id="10212"/>
    <lineage>
        <taxon>Eukaryota</taxon>
        <taxon>Metazoa</taxon>
        <taxon>Spiralia</taxon>
        <taxon>Lophotrochozoa</taxon>
        <taxon>Bryozoa</taxon>
        <taxon>Gymnolaemata</taxon>
        <taxon>Cheilostomatida</taxon>
        <taxon>Flustrina</taxon>
        <taxon>Buguloidea</taxon>
        <taxon>Bugulidae</taxon>
        <taxon>Bugula</taxon>
    </lineage>
</organism>
<dbReference type="InterPro" id="IPR023210">
    <property type="entry name" value="NADP_OxRdtase_dom"/>
</dbReference>
<dbReference type="InterPro" id="IPR036812">
    <property type="entry name" value="NAD(P)_OxRdtase_dom_sf"/>
</dbReference>
<gene>
    <name evidence="2" type="ORF">EB796_003440</name>
</gene>
<accession>A0A7J7KJ43</accession>
<dbReference type="EMBL" id="VXIV02000442">
    <property type="protein sequence ID" value="KAF6038253.1"/>
    <property type="molecule type" value="Genomic_DNA"/>
</dbReference>
<dbReference type="PANTHER" id="PTHR42686:SF1">
    <property type="entry name" value="GH17980P-RELATED"/>
    <property type="match status" value="1"/>
</dbReference>
<feature type="domain" description="NADP-dependent oxidoreductase" evidence="1">
    <location>
        <begin position="7"/>
        <end position="136"/>
    </location>
</feature>
<evidence type="ECO:0000313" key="3">
    <source>
        <dbReference type="Proteomes" id="UP000593567"/>
    </source>
</evidence>
<evidence type="ECO:0000313" key="2">
    <source>
        <dbReference type="EMBL" id="KAF6038253.1"/>
    </source>
</evidence>
<reference evidence="2" key="1">
    <citation type="submission" date="2020-06" db="EMBL/GenBank/DDBJ databases">
        <title>Draft genome of Bugula neritina, a colonial animal packing powerful symbionts and potential medicines.</title>
        <authorList>
            <person name="Rayko M."/>
        </authorList>
    </citation>
    <scope>NUCLEOTIDE SEQUENCE [LARGE SCALE GENOMIC DNA]</scope>
    <source>
        <strain evidence="2">Kwan_BN1</strain>
    </source>
</reference>